<evidence type="ECO:0000313" key="2">
    <source>
        <dbReference type="EMBL" id="NYR15481.1"/>
    </source>
</evidence>
<keyword evidence="1" id="KW-0812">Transmembrane</keyword>
<keyword evidence="3" id="KW-1185">Reference proteome</keyword>
<dbReference type="AlphaFoldDB" id="A0A7L4P998"/>
<feature type="transmembrane region" description="Helical" evidence="1">
    <location>
        <begin position="158"/>
        <end position="179"/>
    </location>
</feature>
<gene>
    <name evidence="2" type="ORF">HC235_05890</name>
</gene>
<protein>
    <submittedName>
        <fullName evidence="2">Uncharacterized protein</fullName>
    </submittedName>
</protein>
<sequence length="302" mass="33951">MASATPCPAPVSGYMCVESPVDWFAIDVLAIATVMWILATLWYKGVRHANLMRYPQIQMLIPYSQWESKLLQEKPQIGAGKAISAFFKTLFVDVLAMNILKCEFGLSEKEVVKTRTAKRTAKLLMVWGFVFAGISTTLAYLMFPHNMIVIDLTHPARIFGMLGGVFMIVGALVWFSARYKEAKYAGPFTPAKFDWIGADYLPLMVLLLGVSGFVLQGAILAYASMGGAAEPFLYFAVHFHAIPVAAFFWLFFWTKADHIIYRIFWRIYEYADKDFAGTNTRLPPPTIKYLNKTGKEIKGGYA</sequence>
<dbReference type="RefSeq" id="WP_128867437.1">
    <property type="nucleotide sequence ID" value="NZ_JAAVJF010000002.1"/>
</dbReference>
<keyword evidence="1" id="KW-0472">Membrane</keyword>
<reference evidence="2 3" key="1">
    <citation type="journal article" date="2020" name="Nat. Commun.">
        <title>The structures of two archaeal type IV pili illuminate evolutionary relationships.</title>
        <authorList>
            <person name="Wang F."/>
            <person name="Baquero D.P."/>
            <person name="Su Z."/>
            <person name="Beltran L.C."/>
            <person name="Prangishvili D."/>
            <person name="Krupovic M."/>
            <person name="Egelman E.H."/>
        </authorList>
    </citation>
    <scope>NUCLEOTIDE SEQUENCE [LARGE SCALE GENOMIC DNA]</scope>
    <source>
        <strain evidence="2 3">2GA</strain>
    </source>
</reference>
<keyword evidence="1" id="KW-1133">Transmembrane helix</keyword>
<feature type="transmembrane region" description="Helical" evidence="1">
    <location>
        <begin position="23"/>
        <end position="43"/>
    </location>
</feature>
<proteinExistence type="predicted"/>
<feature type="transmembrane region" description="Helical" evidence="1">
    <location>
        <begin position="123"/>
        <end position="143"/>
    </location>
</feature>
<accession>A0A7L4P998</accession>
<dbReference type="EMBL" id="JAAVJF010000002">
    <property type="protein sequence ID" value="NYR15481.1"/>
    <property type="molecule type" value="Genomic_DNA"/>
</dbReference>
<dbReference type="Proteomes" id="UP000554766">
    <property type="component" value="Unassembled WGS sequence"/>
</dbReference>
<feature type="transmembrane region" description="Helical" evidence="1">
    <location>
        <begin position="200"/>
        <end position="225"/>
    </location>
</feature>
<organism evidence="2 3">
    <name type="scientific">Pyrobaculum arsenaticum</name>
    <dbReference type="NCBI Taxonomy" id="121277"/>
    <lineage>
        <taxon>Archaea</taxon>
        <taxon>Thermoproteota</taxon>
        <taxon>Thermoprotei</taxon>
        <taxon>Thermoproteales</taxon>
        <taxon>Thermoproteaceae</taxon>
        <taxon>Pyrobaculum</taxon>
    </lineage>
</organism>
<feature type="transmembrane region" description="Helical" evidence="1">
    <location>
        <begin position="231"/>
        <end position="252"/>
    </location>
</feature>
<name>A0A7L4P998_9CREN</name>
<evidence type="ECO:0000256" key="1">
    <source>
        <dbReference type="SAM" id="Phobius"/>
    </source>
</evidence>
<evidence type="ECO:0000313" key="3">
    <source>
        <dbReference type="Proteomes" id="UP000554766"/>
    </source>
</evidence>
<comment type="caution">
    <text evidence="2">The sequence shown here is derived from an EMBL/GenBank/DDBJ whole genome shotgun (WGS) entry which is preliminary data.</text>
</comment>
<dbReference type="GeneID" id="5055320"/>